<keyword evidence="4" id="KW-1185">Reference proteome</keyword>
<dbReference type="EMBL" id="CAAALY010019521">
    <property type="protein sequence ID" value="VEL13956.1"/>
    <property type="molecule type" value="Genomic_DNA"/>
</dbReference>
<protein>
    <recommendedName>
        <fullName evidence="2">PIPK domain-containing protein</fullName>
    </recommendedName>
</protein>
<evidence type="ECO:0000313" key="3">
    <source>
        <dbReference type="EMBL" id="VEL13956.1"/>
    </source>
</evidence>
<dbReference type="Proteomes" id="UP000784294">
    <property type="component" value="Unassembled WGS sequence"/>
</dbReference>
<organism evidence="3 4">
    <name type="scientific">Protopolystoma xenopodis</name>
    <dbReference type="NCBI Taxonomy" id="117903"/>
    <lineage>
        <taxon>Eukaryota</taxon>
        <taxon>Metazoa</taxon>
        <taxon>Spiralia</taxon>
        <taxon>Lophotrochozoa</taxon>
        <taxon>Platyhelminthes</taxon>
        <taxon>Monogenea</taxon>
        <taxon>Polyopisthocotylea</taxon>
        <taxon>Polystomatidea</taxon>
        <taxon>Polystomatidae</taxon>
        <taxon>Protopolystoma</taxon>
    </lineage>
</organism>
<keyword evidence="1" id="KW-0547">Nucleotide-binding</keyword>
<dbReference type="Gene3D" id="3.30.800.10">
    <property type="entry name" value="Phosphatidylinositol Phosphate Kinase II Beta"/>
    <property type="match status" value="1"/>
</dbReference>
<dbReference type="GO" id="GO:0005886">
    <property type="term" value="C:plasma membrane"/>
    <property type="evidence" value="ECO:0007669"/>
    <property type="project" value="TreeGrafter"/>
</dbReference>
<dbReference type="Pfam" id="PF01504">
    <property type="entry name" value="PIP5K"/>
    <property type="match status" value="1"/>
</dbReference>
<feature type="domain" description="PIPK" evidence="2">
    <location>
        <begin position="6"/>
        <end position="139"/>
    </location>
</feature>
<dbReference type="GO" id="GO:0005524">
    <property type="term" value="F:ATP binding"/>
    <property type="evidence" value="ECO:0007669"/>
    <property type="project" value="UniProtKB-UniRule"/>
</dbReference>
<keyword evidence="1" id="KW-0418">Kinase</keyword>
<proteinExistence type="predicted"/>
<dbReference type="InterPro" id="IPR027484">
    <property type="entry name" value="PInositol-4-P-5-kinase_N"/>
</dbReference>
<dbReference type="GO" id="GO:0016309">
    <property type="term" value="F:1-phosphatidylinositol-5-phosphate 4-kinase activity"/>
    <property type="evidence" value="ECO:0007669"/>
    <property type="project" value="TreeGrafter"/>
</dbReference>
<keyword evidence="1" id="KW-0067">ATP-binding</keyword>
<dbReference type="OrthoDB" id="20783at2759"/>
<keyword evidence="1" id="KW-0808">Transferase</keyword>
<evidence type="ECO:0000313" key="4">
    <source>
        <dbReference type="Proteomes" id="UP000784294"/>
    </source>
</evidence>
<name>A0A448WKE8_9PLAT</name>
<dbReference type="GO" id="GO:0016308">
    <property type="term" value="F:1-phosphatidylinositol-4-phosphate 5-kinase activity"/>
    <property type="evidence" value="ECO:0007669"/>
    <property type="project" value="TreeGrafter"/>
</dbReference>
<evidence type="ECO:0000256" key="1">
    <source>
        <dbReference type="PROSITE-ProRule" id="PRU00781"/>
    </source>
</evidence>
<dbReference type="SUPFAM" id="SSF56104">
    <property type="entry name" value="SAICAR synthase-like"/>
    <property type="match status" value="1"/>
</dbReference>
<dbReference type="PROSITE" id="PS51455">
    <property type="entry name" value="PIPK"/>
    <property type="match status" value="1"/>
</dbReference>
<dbReference type="PANTHER" id="PTHR23086:SF8">
    <property type="entry name" value="PHOSPHATIDYLINOSITOL 5-PHOSPHATE 4-KINASE, ISOFORM A"/>
    <property type="match status" value="1"/>
</dbReference>
<comment type="caution">
    <text evidence="3">The sequence shown here is derived from an EMBL/GenBank/DDBJ whole genome shotgun (WGS) entry which is preliminary data.</text>
</comment>
<dbReference type="InterPro" id="IPR023610">
    <property type="entry name" value="PInositol-4/5-P-5/4-kinase"/>
</dbReference>
<accession>A0A448WKE8</accession>
<dbReference type="AlphaFoldDB" id="A0A448WKE8"/>
<gene>
    <name evidence="3" type="ORF">PXEA_LOCUS7396</name>
</gene>
<evidence type="ECO:0000259" key="2">
    <source>
        <dbReference type="PROSITE" id="PS51455"/>
    </source>
</evidence>
<sequence length="139" mass="16798">MKLFRANEPLKSVLMWGINYSYSTLDHVKPRAMLLKDDFKSYFKVKVNHHLFNKENMPGRFKFKEYCPLVFKNLRDRFFVDKTDYWDAFTRCQPLWDSMRGKSGSKFLVTQNRQFVVKTISSEEVEQMHHMIENYHEVS</sequence>
<dbReference type="PANTHER" id="PTHR23086">
    <property type="entry name" value="PHOSPHATIDYLINOSITOL-4-PHOSPHATE 5-KINASE"/>
    <property type="match status" value="1"/>
</dbReference>
<reference evidence="3" key="1">
    <citation type="submission" date="2018-11" db="EMBL/GenBank/DDBJ databases">
        <authorList>
            <consortium name="Pathogen Informatics"/>
        </authorList>
    </citation>
    <scope>NUCLEOTIDE SEQUENCE</scope>
</reference>
<dbReference type="InterPro" id="IPR002498">
    <property type="entry name" value="PInositol-4-P-4/5-kinase_core"/>
</dbReference>
<dbReference type="GO" id="GO:0046854">
    <property type="term" value="P:phosphatidylinositol phosphate biosynthetic process"/>
    <property type="evidence" value="ECO:0007669"/>
    <property type="project" value="TreeGrafter"/>
</dbReference>